<feature type="signal peptide" evidence="2">
    <location>
        <begin position="1"/>
        <end position="24"/>
    </location>
</feature>
<evidence type="ECO:0000313" key="4">
    <source>
        <dbReference type="Proteomes" id="UP000271031"/>
    </source>
</evidence>
<proteinExistence type="predicted"/>
<evidence type="ECO:0000256" key="1">
    <source>
        <dbReference type="SAM" id="MobiDB-lite"/>
    </source>
</evidence>
<evidence type="ECO:0000256" key="2">
    <source>
        <dbReference type="SAM" id="SignalP"/>
    </source>
</evidence>
<name>A0A3M8CWW1_9BACL</name>
<dbReference type="RefSeq" id="WP_122921167.1">
    <property type="nucleotide sequence ID" value="NZ_RHHQ01000025.1"/>
</dbReference>
<feature type="region of interest" description="Disordered" evidence="1">
    <location>
        <begin position="49"/>
        <end position="106"/>
    </location>
</feature>
<accession>A0A3M8CWW1</accession>
<keyword evidence="2" id="KW-0732">Signal</keyword>
<evidence type="ECO:0000313" key="3">
    <source>
        <dbReference type="EMBL" id="RNB80183.1"/>
    </source>
</evidence>
<sequence>MNKKIALLCSVALGTSLMAAPAFAAEKEKEAAPALSVFVVGTETVTNNTATDSSIPVVDHTTTTPVTTENQATTTDTTTTETTETKSPNVIVTDPTPSIAPVNPMDPWFLVPVYEKDSDNRE</sequence>
<gene>
    <name evidence="3" type="ORF">EDM56_27630</name>
</gene>
<feature type="chain" id="PRO_5018008829" evidence="2">
    <location>
        <begin position="25"/>
        <end position="122"/>
    </location>
</feature>
<protein>
    <submittedName>
        <fullName evidence="3">Uncharacterized protein</fullName>
    </submittedName>
</protein>
<dbReference type="EMBL" id="RHHQ01000025">
    <property type="protein sequence ID" value="RNB80183.1"/>
    <property type="molecule type" value="Genomic_DNA"/>
</dbReference>
<dbReference type="AlphaFoldDB" id="A0A3M8CWW1"/>
<keyword evidence="4" id="KW-1185">Reference proteome</keyword>
<comment type="caution">
    <text evidence="3">The sequence shown here is derived from an EMBL/GenBank/DDBJ whole genome shotgun (WGS) entry which is preliminary data.</text>
</comment>
<reference evidence="3 4" key="1">
    <citation type="submission" date="2018-10" db="EMBL/GenBank/DDBJ databases">
        <title>Phylogenomics of Brevibacillus.</title>
        <authorList>
            <person name="Dunlap C."/>
        </authorList>
    </citation>
    <scope>NUCLEOTIDE SEQUENCE [LARGE SCALE GENOMIC DNA]</scope>
    <source>
        <strain evidence="3 4">JCM 15716</strain>
    </source>
</reference>
<feature type="compositionally biased region" description="Low complexity" evidence="1">
    <location>
        <begin position="61"/>
        <end position="82"/>
    </location>
</feature>
<organism evidence="3 4">
    <name type="scientific">Brevibacillus fluminis</name>
    <dbReference type="NCBI Taxonomy" id="511487"/>
    <lineage>
        <taxon>Bacteria</taxon>
        <taxon>Bacillati</taxon>
        <taxon>Bacillota</taxon>
        <taxon>Bacilli</taxon>
        <taxon>Bacillales</taxon>
        <taxon>Paenibacillaceae</taxon>
        <taxon>Brevibacillus</taxon>
    </lineage>
</organism>
<dbReference type="Proteomes" id="UP000271031">
    <property type="component" value="Unassembled WGS sequence"/>
</dbReference>